<evidence type="ECO:0000259" key="1">
    <source>
        <dbReference type="PROSITE" id="PS51196"/>
    </source>
</evidence>
<comment type="caution">
    <text evidence="2">The sequence shown here is derived from an EMBL/GenBank/DDBJ whole genome shotgun (WGS) entry which is preliminary data.</text>
</comment>
<accession>A0ABS9BPL8</accession>
<dbReference type="Proteomes" id="UP001200145">
    <property type="component" value="Unassembled WGS sequence"/>
</dbReference>
<dbReference type="Pfam" id="PF07517">
    <property type="entry name" value="SecA_DEAD"/>
    <property type="match status" value="1"/>
</dbReference>
<dbReference type="Gene3D" id="3.40.50.300">
    <property type="entry name" value="P-loop containing nucleotide triphosphate hydrolases"/>
    <property type="match status" value="1"/>
</dbReference>
<evidence type="ECO:0000313" key="3">
    <source>
        <dbReference type="Proteomes" id="UP001200145"/>
    </source>
</evidence>
<dbReference type="PROSITE" id="PS51196">
    <property type="entry name" value="SECA_MOTOR_DEAD"/>
    <property type="match status" value="1"/>
</dbReference>
<reference evidence="2 3" key="1">
    <citation type="submission" date="2022-01" db="EMBL/GenBank/DDBJ databases">
        <title>Flavihumibacter sp. nov., isolated from sediment of a river.</title>
        <authorList>
            <person name="Liu H."/>
        </authorList>
    </citation>
    <scope>NUCLEOTIDE SEQUENCE [LARGE SCALE GENOMIC DNA]</scope>
    <source>
        <strain evidence="2 3">RY-1</strain>
    </source>
</reference>
<sequence>EIDKTEKSRDEALELALDKVMVDAFAIVKETARRFKENGKLVVKATLRDRELAAKKPNIEIQGEDAIWHNKWIAAGNEVVWDMVHYDVQLIGGMVLH</sequence>
<dbReference type="EMBL" id="JAKEVY010000023">
    <property type="protein sequence ID" value="MCF1717078.1"/>
    <property type="molecule type" value="Genomic_DNA"/>
</dbReference>
<organism evidence="2 3">
    <name type="scientific">Flavihumibacter fluminis</name>
    <dbReference type="NCBI Taxonomy" id="2909236"/>
    <lineage>
        <taxon>Bacteria</taxon>
        <taxon>Pseudomonadati</taxon>
        <taxon>Bacteroidota</taxon>
        <taxon>Chitinophagia</taxon>
        <taxon>Chitinophagales</taxon>
        <taxon>Chitinophagaceae</taxon>
        <taxon>Flavihumibacter</taxon>
    </lineage>
</organism>
<protein>
    <recommendedName>
        <fullName evidence="1">SecA family profile domain-containing protein</fullName>
    </recommendedName>
</protein>
<feature type="domain" description="SecA family profile" evidence="1">
    <location>
        <begin position="1"/>
        <end position="97"/>
    </location>
</feature>
<feature type="non-terminal residue" evidence="2">
    <location>
        <position position="97"/>
    </location>
</feature>
<feature type="non-terminal residue" evidence="2">
    <location>
        <position position="1"/>
    </location>
</feature>
<gene>
    <name evidence="2" type="ORF">L0U88_20730</name>
</gene>
<dbReference type="InterPro" id="IPR027417">
    <property type="entry name" value="P-loop_NTPase"/>
</dbReference>
<dbReference type="InterPro" id="IPR011115">
    <property type="entry name" value="SecA_DEAD"/>
</dbReference>
<name>A0ABS9BPL8_9BACT</name>
<evidence type="ECO:0000313" key="2">
    <source>
        <dbReference type="EMBL" id="MCF1717078.1"/>
    </source>
</evidence>
<dbReference type="InterPro" id="IPR014018">
    <property type="entry name" value="SecA_motor_DEAD"/>
</dbReference>
<dbReference type="RefSeq" id="WP_234868782.1">
    <property type="nucleotide sequence ID" value="NZ_JAKEVY010000023.1"/>
</dbReference>
<keyword evidence="3" id="KW-1185">Reference proteome</keyword>
<proteinExistence type="predicted"/>